<evidence type="ECO:0000313" key="2">
    <source>
        <dbReference type="EMBL" id="CAI8014120.1"/>
    </source>
</evidence>
<reference evidence="2" key="1">
    <citation type="submission" date="2023-03" db="EMBL/GenBank/DDBJ databases">
        <authorList>
            <person name="Steffen K."/>
            <person name="Cardenas P."/>
        </authorList>
    </citation>
    <scope>NUCLEOTIDE SEQUENCE</scope>
</reference>
<feature type="coiled-coil region" evidence="1">
    <location>
        <begin position="18"/>
        <end position="79"/>
    </location>
</feature>
<name>A0AA35RM71_GEOBA</name>
<accession>A0AA35RM71</accession>
<keyword evidence="3" id="KW-1185">Reference proteome</keyword>
<evidence type="ECO:0000313" key="3">
    <source>
        <dbReference type="Proteomes" id="UP001174909"/>
    </source>
</evidence>
<gene>
    <name evidence="2" type="ORF">GBAR_LOCUS8856</name>
</gene>
<proteinExistence type="predicted"/>
<organism evidence="2 3">
    <name type="scientific">Geodia barretti</name>
    <name type="common">Barrett's horny sponge</name>
    <dbReference type="NCBI Taxonomy" id="519541"/>
    <lineage>
        <taxon>Eukaryota</taxon>
        <taxon>Metazoa</taxon>
        <taxon>Porifera</taxon>
        <taxon>Demospongiae</taxon>
        <taxon>Heteroscleromorpha</taxon>
        <taxon>Tetractinellida</taxon>
        <taxon>Astrophorina</taxon>
        <taxon>Geodiidae</taxon>
        <taxon>Geodia</taxon>
    </lineage>
</organism>
<dbReference type="AlphaFoldDB" id="A0AA35RM71"/>
<dbReference type="Proteomes" id="UP001174909">
    <property type="component" value="Unassembled WGS sequence"/>
</dbReference>
<sequence>MDATSPPVPGFVPGERDLARSEEEEKLLKKIREEKERLWCEIQELRRQIIDIDNELCALDEANDEEVRAEKEKQRVIRNGRNKFNTSPKEVRV</sequence>
<keyword evidence="1" id="KW-0175">Coiled coil</keyword>
<dbReference type="EMBL" id="CASHTH010001335">
    <property type="protein sequence ID" value="CAI8014120.1"/>
    <property type="molecule type" value="Genomic_DNA"/>
</dbReference>
<protein>
    <submittedName>
        <fullName evidence="2">Uncharacterized protein</fullName>
    </submittedName>
</protein>
<comment type="caution">
    <text evidence="2">The sequence shown here is derived from an EMBL/GenBank/DDBJ whole genome shotgun (WGS) entry which is preliminary data.</text>
</comment>
<evidence type="ECO:0000256" key="1">
    <source>
        <dbReference type="SAM" id="Coils"/>
    </source>
</evidence>